<dbReference type="EC" id="3.1.13.5" evidence="6"/>
<evidence type="ECO:0000256" key="3">
    <source>
        <dbReference type="ARBA" id="ARBA00022722"/>
    </source>
</evidence>
<evidence type="ECO:0000256" key="6">
    <source>
        <dbReference type="HAMAP-Rule" id="MF_01899"/>
    </source>
</evidence>
<dbReference type="InterPro" id="IPR044876">
    <property type="entry name" value="HRDC_dom_sf"/>
</dbReference>
<keyword evidence="1 6" id="KW-0963">Cytoplasm</keyword>
<comment type="subcellular location">
    <subcellularLocation>
        <location evidence="6">Cytoplasm</location>
    </subcellularLocation>
</comment>
<dbReference type="PANTHER" id="PTHR47649">
    <property type="entry name" value="RIBONUCLEASE D"/>
    <property type="match status" value="1"/>
</dbReference>
<dbReference type="PANTHER" id="PTHR47649:SF1">
    <property type="entry name" value="RIBONUCLEASE D"/>
    <property type="match status" value="1"/>
</dbReference>
<dbReference type="PROSITE" id="PS50967">
    <property type="entry name" value="HRDC"/>
    <property type="match status" value="1"/>
</dbReference>
<dbReference type="RefSeq" id="WP_093153832.1">
    <property type="nucleotide sequence ID" value="NZ_FNBW01000017.1"/>
</dbReference>
<dbReference type="InterPro" id="IPR051086">
    <property type="entry name" value="RNase_D-like"/>
</dbReference>
<evidence type="ECO:0000259" key="7">
    <source>
        <dbReference type="PROSITE" id="PS50967"/>
    </source>
</evidence>
<dbReference type="GO" id="GO:0005737">
    <property type="term" value="C:cytoplasm"/>
    <property type="evidence" value="ECO:0007669"/>
    <property type="project" value="UniProtKB-SubCell"/>
</dbReference>
<gene>
    <name evidence="6" type="primary">rnd</name>
    <name evidence="8" type="ORF">SAMN05660686_04397</name>
</gene>
<dbReference type="GO" id="GO:0042780">
    <property type="term" value="P:tRNA 3'-end processing"/>
    <property type="evidence" value="ECO:0007669"/>
    <property type="project" value="UniProtKB-UniRule"/>
</dbReference>
<evidence type="ECO:0000256" key="4">
    <source>
        <dbReference type="ARBA" id="ARBA00022801"/>
    </source>
</evidence>
<keyword evidence="3 6" id="KW-0540">Nuclease</keyword>
<dbReference type="InterPro" id="IPR036397">
    <property type="entry name" value="RNaseH_sf"/>
</dbReference>
<dbReference type="InterPro" id="IPR002121">
    <property type="entry name" value="HRDC_dom"/>
</dbReference>
<dbReference type="CDD" id="cd06142">
    <property type="entry name" value="RNaseD_exo"/>
    <property type="match status" value="1"/>
</dbReference>
<name>A0A8G2BLQ9_9PROT</name>
<evidence type="ECO:0000256" key="5">
    <source>
        <dbReference type="ARBA" id="ARBA00022839"/>
    </source>
</evidence>
<dbReference type="Pfam" id="PF01612">
    <property type="entry name" value="DNA_pol_A_exo1"/>
    <property type="match status" value="1"/>
</dbReference>
<dbReference type="Pfam" id="PF00570">
    <property type="entry name" value="HRDC"/>
    <property type="match status" value="1"/>
</dbReference>
<accession>A0A8G2BLQ9</accession>
<dbReference type="GO" id="GO:0003676">
    <property type="term" value="F:nucleic acid binding"/>
    <property type="evidence" value="ECO:0007669"/>
    <property type="project" value="InterPro"/>
</dbReference>
<dbReference type="AlphaFoldDB" id="A0A8G2BLQ9"/>
<keyword evidence="4 6" id="KW-0378">Hydrolase</keyword>
<evidence type="ECO:0000313" key="8">
    <source>
        <dbReference type="EMBL" id="SDG43525.1"/>
    </source>
</evidence>
<keyword evidence="9" id="KW-1185">Reference proteome</keyword>
<organism evidence="8 9">
    <name type="scientific">Thalassobaculum litoreum DSM 18839</name>
    <dbReference type="NCBI Taxonomy" id="1123362"/>
    <lineage>
        <taxon>Bacteria</taxon>
        <taxon>Pseudomonadati</taxon>
        <taxon>Pseudomonadota</taxon>
        <taxon>Alphaproteobacteria</taxon>
        <taxon>Rhodospirillales</taxon>
        <taxon>Thalassobaculaceae</taxon>
        <taxon>Thalassobaculum</taxon>
    </lineage>
</organism>
<dbReference type="EMBL" id="FNBW01000017">
    <property type="protein sequence ID" value="SDG43525.1"/>
    <property type="molecule type" value="Genomic_DNA"/>
</dbReference>
<dbReference type="NCBIfam" id="TIGR01388">
    <property type="entry name" value="rnd"/>
    <property type="match status" value="1"/>
</dbReference>
<dbReference type="InterPro" id="IPR010997">
    <property type="entry name" value="HRDC-like_sf"/>
</dbReference>
<dbReference type="SUPFAM" id="SSF53098">
    <property type="entry name" value="Ribonuclease H-like"/>
    <property type="match status" value="1"/>
</dbReference>
<dbReference type="SUPFAM" id="SSF47819">
    <property type="entry name" value="HRDC-like"/>
    <property type="match status" value="2"/>
</dbReference>
<protein>
    <recommendedName>
        <fullName evidence="6">Ribonuclease D</fullName>
        <shortName evidence="6">RNase D</shortName>
        <ecNumber evidence="6">3.1.13.5</ecNumber>
    </recommendedName>
</protein>
<dbReference type="InterPro" id="IPR006292">
    <property type="entry name" value="RNase_D"/>
</dbReference>
<dbReference type="SMART" id="SM00341">
    <property type="entry name" value="HRDC"/>
    <property type="match status" value="1"/>
</dbReference>
<evidence type="ECO:0000256" key="2">
    <source>
        <dbReference type="ARBA" id="ARBA00022694"/>
    </source>
</evidence>
<feature type="domain" description="HRDC" evidence="7">
    <location>
        <begin position="208"/>
        <end position="289"/>
    </location>
</feature>
<comment type="similarity">
    <text evidence="6">Belongs to the RNase D family.</text>
</comment>
<evidence type="ECO:0000313" key="9">
    <source>
        <dbReference type="Proteomes" id="UP000198615"/>
    </source>
</evidence>
<dbReference type="OrthoDB" id="9800549at2"/>
<comment type="catalytic activity">
    <reaction evidence="6">
        <text>Exonucleolytic cleavage that removes extra residues from the 3'-terminus of tRNA to produce 5'-mononucleotides.</text>
        <dbReference type="EC" id="3.1.13.5"/>
    </reaction>
</comment>
<comment type="cofactor">
    <cofactor evidence="6">
        <name>a divalent metal cation</name>
        <dbReference type="ChEBI" id="CHEBI:60240"/>
    </cofactor>
</comment>
<dbReference type="GO" id="GO:0008408">
    <property type="term" value="F:3'-5' exonuclease activity"/>
    <property type="evidence" value="ECO:0007669"/>
    <property type="project" value="InterPro"/>
</dbReference>
<dbReference type="GO" id="GO:0033890">
    <property type="term" value="F:ribonuclease D activity"/>
    <property type="evidence" value="ECO:0007669"/>
    <property type="project" value="UniProtKB-UniRule"/>
</dbReference>
<comment type="caution">
    <text evidence="8">The sequence shown here is derived from an EMBL/GenBank/DDBJ whole genome shotgun (WGS) entry which is preliminary data.</text>
</comment>
<dbReference type="GO" id="GO:0000166">
    <property type="term" value="F:nucleotide binding"/>
    <property type="evidence" value="ECO:0007669"/>
    <property type="project" value="InterPro"/>
</dbReference>
<dbReference type="Proteomes" id="UP000198615">
    <property type="component" value="Unassembled WGS sequence"/>
</dbReference>
<dbReference type="InterPro" id="IPR002562">
    <property type="entry name" value="3'-5'_exonuclease_dom"/>
</dbReference>
<proteinExistence type="inferred from homology"/>
<dbReference type="Gene3D" id="3.30.420.10">
    <property type="entry name" value="Ribonuclease H-like superfamily/Ribonuclease H"/>
    <property type="match status" value="1"/>
</dbReference>
<reference evidence="8 9" key="1">
    <citation type="submission" date="2016-10" db="EMBL/GenBank/DDBJ databases">
        <authorList>
            <person name="Varghese N."/>
            <person name="Submissions S."/>
        </authorList>
    </citation>
    <scope>NUCLEOTIDE SEQUENCE [LARGE SCALE GENOMIC DNA]</scope>
    <source>
        <strain evidence="8 9">DSM 18839</strain>
    </source>
</reference>
<dbReference type="SMART" id="SM00474">
    <property type="entry name" value="35EXOc"/>
    <property type="match status" value="1"/>
</dbReference>
<comment type="function">
    <text evidence="6">Exonuclease involved in the 3' processing of various precursor tRNAs. Initiates hydrolysis at the 3'-terminus of an RNA molecule and releases 5'-mononucleotides.</text>
</comment>
<keyword evidence="2 6" id="KW-0819">tRNA processing</keyword>
<keyword evidence="5 6" id="KW-0269">Exonuclease</keyword>
<dbReference type="Gene3D" id="1.10.150.80">
    <property type="entry name" value="HRDC domain"/>
    <property type="match status" value="1"/>
</dbReference>
<dbReference type="HAMAP" id="MF_01899">
    <property type="entry name" value="RNase_D"/>
    <property type="match status" value="1"/>
</dbReference>
<sequence>MTLVTDTETLAAVCQRIAAEPYVAIDTEFLRDKTYYSRLCLVQLAGEQDVVAVDTLAPDIDLTPLFELMADPSVLKVFHAARQDIEIFVHMTGQVPAPMFDTQIAAMVCGFGDAVSYDRLVRAMTGVNIDKTSRFTDWSHRPLSQHQIDYALADVIHLRPCYERLAKRLAKTKRSAWLDEEMAVLTDVATYVTEPEESWKRLKTRSTKPKFLAVLRALSAWREVEAQTRDIPRSRVLRDDALVDIAAQAPTSAEELSRSRSFNRESASGKTGRAILEAVNAALESPKETWPKVTDQREKPQGRQPVAELLRVLLKVQCDAHDVAPKLVASADDLDAIATDDNADVPAMKGWRREVFGDAALAVKHGKLAFAFDPEKDRLALIEVPG</sequence>
<dbReference type="InterPro" id="IPR012337">
    <property type="entry name" value="RNaseH-like_sf"/>
</dbReference>
<evidence type="ECO:0000256" key="1">
    <source>
        <dbReference type="ARBA" id="ARBA00022490"/>
    </source>
</evidence>